<name>A0A199UMR8_ANACO</name>
<dbReference type="PANTHER" id="PTHR36351">
    <property type="entry name" value="EMBRYO SAC DEVELOPMENT ARREST 12"/>
    <property type="match status" value="1"/>
</dbReference>
<dbReference type="Pfam" id="PF23596">
    <property type="entry name" value="DUF7138"/>
    <property type="match status" value="1"/>
</dbReference>
<evidence type="ECO:0000256" key="1">
    <source>
        <dbReference type="SAM" id="MobiDB-lite"/>
    </source>
</evidence>
<dbReference type="AlphaFoldDB" id="A0A199UMR8"/>
<evidence type="ECO:0000313" key="3">
    <source>
        <dbReference type="EMBL" id="OAY66053.1"/>
    </source>
</evidence>
<comment type="caution">
    <text evidence="3">The sequence shown here is derived from an EMBL/GenBank/DDBJ whole genome shotgun (WGS) entry which is preliminary data.</text>
</comment>
<sequence>MSMAAAEAAAVIPVVFFDGAQSINLGTVAVHPALGFKRFQAAIAQRIGVAPHQISASLVRPRRARAAAAELSGRRIPIDGSSDLAAIARDAGESYVLAALRRPRRERRGRSRRGGGGGGDAAGAGNGGSNKKAATAPEKTILRRSAAAGSPMIVAASPERLGLELGFWDYETQLRNLQRQRESYLLSTAAAAGCYPYGGAAAAAEPEEEEAGAVCSECEAAEEEGRGAEFHWCVRDAVTRGFRSPLGPIERPPKKRVEASA</sequence>
<dbReference type="EMBL" id="LSRQ01006542">
    <property type="protein sequence ID" value="OAY66053.1"/>
    <property type="molecule type" value="Genomic_DNA"/>
</dbReference>
<feature type="compositionally biased region" description="Basic residues" evidence="1">
    <location>
        <begin position="102"/>
        <end position="113"/>
    </location>
</feature>
<evidence type="ECO:0000313" key="4">
    <source>
        <dbReference type="Proteomes" id="UP000092600"/>
    </source>
</evidence>
<dbReference type="STRING" id="4615.A0A199UMR8"/>
<accession>A0A199UMR8</accession>
<evidence type="ECO:0000259" key="2">
    <source>
        <dbReference type="Pfam" id="PF23596"/>
    </source>
</evidence>
<feature type="region of interest" description="Disordered" evidence="1">
    <location>
        <begin position="102"/>
        <end position="138"/>
    </location>
</feature>
<gene>
    <name evidence="3" type="ORF">ACMD2_27327</name>
</gene>
<feature type="compositionally biased region" description="Gly residues" evidence="1">
    <location>
        <begin position="114"/>
        <end position="128"/>
    </location>
</feature>
<protein>
    <recommendedName>
        <fullName evidence="2">DUF7138 domain-containing protein</fullName>
    </recommendedName>
</protein>
<reference evidence="3 4" key="1">
    <citation type="journal article" date="2016" name="DNA Res.">
        <title>The draft genome of MD-2 pineapple using hybrid error correction of long reads.</title>
        <authorList>
            <person name="Redwan R.M."/>
            <person name="Saidin A."/>
            <person name="Kumar S.V."/>
        </authorList>
    </citation>
    <scope>NUCLEOTIDE SEQUENCE [LARGE SCALE GENOMIC DNA]</scope>
    <source>
        <strain evidence="4">cv. MD2</strain>
        <tissue evidence="3">Leaf</tissue>
    </source>
</reference>
<dbReference type="PANTHER" id="PTHR36351:SF1">
    <property type="entry name" value="EMBRYO SAC DEVELOPMENT ARREST 12"/>
    <property type="match status" value="1"/>
</dbReference>
<dbReference type="Proteomes" id="UP000092600">
    <property type="component" value="Unassembled WGS sequence"/>
</dbReference>
<feature type="domain" description="DUF7138" evidence="2">
    <location>
        <begin position="10"/>
        <end position="96"/>
    </location>
</feature>
<proteinExistence type="predicted"/>
<organism evidence="3 4">
    <name type="scientific">Ananas comosus</name>
    <name type="common">Pineapple</name>
    <name type="synonym">Ananas ananas</name>
    <dbReference type="NCBI Taxonomy" id="4615"/>
    <lineage>
        <taxon>Eukaryota</taxon>
        <taxon>Viridiplantae</taxon>
        <taxon>Streptophyta</taxon>
        <taxon>Embryophyta</taxon>
        <taxon>Tracheophyta</taxon>
        <taxon>Spermatophyta</taxon>
        <taxon>Magnoliopsida</taxon>
        <taxon>Liliopsida</taxon>
        <taxon>Poales</taxon>
        <taxon>Bromeliaceae</taxon>
        <taxon>Bromelioideae</taxon>
        <taxon>Ananas</taxon>
    </lineage>
</organism>
<dbReference type="InterPro" id="IPR055562">
    <property type="entry name" value="DUF7138"/>
</dbReference>